<sequence>MFVNALKVCTFKEMVLLWQGAVPWDAQGVSGRVVVVGCRLCLPPFSSGNMESNSCLNPLAMVERIVRSI</sequence>
<dbReference type="AlphaFoldDB" id="A0A484L2R7"/>
<dbReference type="Proteomes" id="UP000595140">
    <property type="component" value="Unassembled WGS sequence"/>
</dbReference>
<keyword evidence="2" id="KW-1185">Reference proteome</keyword>
<proteinExistence type="predicted"/>
<name>A0A484L2R7_9ASTE</name>
<accession>A0A484L2R7</accession>
<reference evidence="1 2" key="1">
    <citation type="submission" date="2018-04" db="EMBL/GenBank/DDBJ databases">
        <authorList>
            <person name="Vogel A."/>
        </authorList>
    </citation>
    <scope>NUCLEOTIDE SEQUENCE [LARGE SCALE GENOMIC DNA]</scope>
</reference>
<organism evidence="1 2">
    <name type="scientific">Cuscuta campestris</name>
    <dbReference type="NCBI Taxonomy" id="132261"/>
    <lineage>
        <taxon>Eukaryota</taxon>
        <taxon>Viridiplantae</taxon>
        <taxon>Streptophyta</taxon>
        <taxon>Embryophyta</taxon>
        <taxon>Tracheophyta</taxon>
        <taxon>Spermatophyta</taxon>
        <taxon>Magnoliopsida</taxon>
        <taxon>eudicotyledons</taxon>
        <taxon>Gunneridae</taxon>
        <taxon>Pentapetalae</taxon>
        <taxon>asterids</taxon>
        <taxon>lamiids</taxon>
        <taxon>Solanales</taxon>
        <taxon>Convolvulaceae</taxon>
        <taxon>Cuscuteae</taxon>
        <taxon>Cuscuta</taxon>
        <taxon>Cuscuta subgen. Grammica</taxon>
        <taxon>Cuscuta sect. Cleistogrammica</taxon>
    </lineage>
</organism>
<gene>
    <name evidence="1" type="ORF">CCAM_LOCUS12392</name>
</gene>
<evidence type="ECO:0000313" key="1">
    <source>
        <dbReference type="EMBL" id="VFQ70616.1"/>
    </source>
</evidence>
<dbReference type="EMBL" id="OOIL02000912">
    <property type="protein sequence ID" value="VFQ70616.1"/>
    <property type="molecule type" value="Genomic_DNA"/>
</dbReference>
<protein>
    <submittedName>
        <fullName evidence="1">Uncharacterized protein</fullName>
    </submittedName>
</protein>
<evidence type="ECO:0000313" key="2">
    <source>
        <dbReference type="Proteomes" id="UP000595140"/>
    </source>
</evidence>